<dbReference type="PANTHER" id="PTHR43343:SF3">
    <property type="entry name" value="PROTEASE DO-LIKE 8, CHLOROPLASTIC"/>
    <property type="match status" value="1"/>
</dbReference>
<dbReference type="Gene3D" id="2.40.10.120">
    <property type="match status" value="1"/>
</dbReference>
<accession>A0AAU8PM85</accession>
<name>A0AAU8PM85_TREPG</name>
<dbReference type="Pfam" id="PF13180">
    <property type="entry name" value="PDZ_2"/>
    <property type="match status" value="1"/>
</dbReference>
<dbReference type="InterPro" id="IPR036034">
    <property type="entry name" value="PDZ_sf"/>
</dbReference>
<organism evidence="7 8">
    <name type="scientific">Treponema pallidum subsp. pertenue (strain Gauthier)</name>
    <dbReference type="NCBI Taxonomy" id="491080"/>
    <lineage>
        <taxon>Bacteria</taxon>
        <taxon>Pseudomonadati</taxon>
        <taxon>Spirochaetota</taxon>
        <taxon>Spirochaetia</taxon>
        <taxon>Spirochaetales</taxon>
        <taxon>Treponemataceae</taxon>
        <taxon>Treponema</taxon>
    </lineage>
</organism>
<dbReference type="GO" id="GO:0006508">
    <property type="term" value="P:proteolysis"/>
    <property type="evidence" value="ECO:0007669"/>
    <property type="project" value="UniProtKB-KW"/>
</dbReference>
<dbReference type="PANTHER" id="PTHR43343">
    <property type="entry name" value="PEPTIDASE S12"/>
    <property type="match status" value="1"/>
</dbReference>
<sequence>MVRIHHGSEVGLVRNKVRVLAVVAALAAACAVGFFLGRWFDFSARSSVLEAADSLSVSSSEAASFSTVVAEGDPYTVDERQNIAVYRSANEAVVNITTEMVGVNWFLEPVPLEGGSGSGAIIDARGYVLTNTHVIEGASKIYLSLHDGSQYKATVVGVDRENDLAVLKFVSPPGARLTVIRFGSSRNLDVGQKVLAIGNPFGLARTLTVGVVSALARPIQNKGSIIRNMIQTDAAINPGNSGGPLLDTQGRMIGINTVIYSTSGSSSGVGFAVPVDTAKRIVSELIRYGRVRRGKIDAELVQVNASIAHYAQLTVGKGLLVSQVKRGSPAAQAGLRGGTTAVRYGLGRRAAVIYLGGDVITAIDNQPVANLSDYYSVLEDKKPDDEVRVTVLRGRRQHVVAVRLTERSDE</sequence>
<gene>
    <name evidence="7" type="primary">htrA1</name>
    <name evidence="7" type="ordered locus">TPEGAU_0773</name>
</gene>
<dbReference type="PRINTS" id="PR00834">
    <property type="entry name" value="PROTEASES2C"/>
</dbReference>
<evidence type="ECO:0000256" key="1">
    <source>
        <dbReference type="ARBA" id="ARBA00010541"/>
    </source>
</evidence>
<dbReference type="GO" id="GO:0004252">
    <property type="term" value="F:serine-type endopeptidase activity"/>
    <property type="evidence" value="ECO:0007669"/>
    <property type="project" value="InterPro"/>
</dbReference>
<keyword evidence="4" id="KW-0720">Serine protease</keyword>
<dbReference type="InterPro" id="IPR009003">
    <property type="entry name" value="Peptidase_S1_PA"/>
</dbReference>
<keyword evidence="2" id="KW-0645">Protease</keyword>
<dbReference type="InterPro" id="IPR051201">
    <property type="entry name" value="Chloro_Bact_Ser_Proteases"/>
</dbReference>
<keyword evidence="5" id="KW-0812">Transmembrane</keyword>
<dbReference type="GeneID" id="93876806"/>
<keyword evidence="5" id="KW-1133">Transmembrane helix</keyword>
<reference evidence="8" key="1">
    <citation type="journal article" date="2012" name="PLoS Negl. Trop. Dis.">
        <title>Whole genome sequences of three Treponema pallidum ssp. pertenue strains: yaws and syphilis treponemes differ in less than 0.2% of the genome sequence.</title>
        <authorList>
            <person name="Cejkova D."/>
            <person name="Zobanikova M."/>
            <person name="Chen L."/>
            <person name="Pospisilova P."/>
            <person name="Strouhal M."/>
            <person name="Qin X."/>
            <person name="Mikalova L."/>
            <person name="Norris S.J."/>
            <person name="Muzny D.M."/>
            <person name="Gibbs R.A."/>
            <person name="Fulton L.L."/>
            <person name="Sodergren E."/>
            <person name="Weinstock G.M."/>
            <person name="Smajs D."/>
        </authorList>
    </citation>
    <scope>NUCLEOTIDE SEQUENCE [LARGE SCALE GENOMIC DNA]</scope>
    <source>
        <strain evidence="8">Gauthier</strain>
    </source>
</reference>
<feature type="domain" description="PDZ" evidence="6">
    <location>
        <begin position="294"/>
        <end position="395"/>
    </location>
</feature>
<dbReference type="Proteomes" id="UP000008192">
    <property type="component" value="Chromosome"/>
</dbReference>
<evidence type="ECO:0000313" key="7">
    <source>
        <dbReference type="EMBL" id="AEZ60037.1"/>
    </source>
</evidence>
<dbReference type="KEGG" id="tpg:TPEGAU_0773"/>
<evidence type="ECO:0000259" key="6">
    <source>
        <dbReference type="SMART" id="SM00228"/>
    </source>
</evidence>
<dbReference type="AlphaFoldDB" id="A0AAU8PM85"/>
<dbReference type="InterPro" id="IPR001940">
    <property type="entry name" value="Peptidase_S1C"/>
</dbReference>
<evidence type="ECO:0000313" key="8">
    <source>
        <dbReference type="Proteomes" id="UP000008192"/>
    </source>
</evidence>
<comment type="similarity">
    <text evidence="1">Belongs to the peptidase S1C family.</text>
</comment>
<dbReference type="Pfam" id="PF13365">
    <property type="entry name" value="Trypsin_2"/>
    <property type="match status" value="1"/>
</dbReference>
<evidence type="ECO:0000256" key="3">
    <source>
        <dbReference type="ARBA" id="ARBA00022801"/>
    </source>
</evidence>
<dbReference type="SMART" id="SM00228">
    <property type="entry name" value="PDZ"/>
    <property type="match status" value="1"/>
</dbReference>
<dbReference type="FunFam" id="2.40.10.10:FF:000001">
    <property type="entry name" value="Periplasmic serine protease DegS"/>
    <property type="match status" value="1"/>
</dbReference>
<proteinExistence type="inferred from homology"/>
<keyword evidence="5" id="KW-0472">Membrane</keyword>
<dbReference type="PROSITE" id="PS51257">
    <property type="entry name" value="PROKAR_LIPOPROTEIN"/>
    <property type="match status" value="1"/>
</dbReference>
<dbReference type="SUPFAM" id="SSF50494">
    <property type="entry name" value="Trypsin-like serine proteases"/>
    <property type="match status" value="1"/>
</dbReference>
<dbReference type="RefSeq" id="WP_014342572.1">
    <property type="nucleotide sequence ID" value="NC_016843.1"/>
</dbReference>
<dbReference type="InterPro" id="IPR001478">
    <property type="entry name" value="PDZ"/>
</dbReference>
<dbReference type="EMBL" id="CP002376">
    <property type="protein sequence ID" value="AEZ60037.1"/>
    <property type="molecule type" value="Genomic_DNA"/>
</dbReference>
<dbReference type="Gene3D" id="2.30.42.10">
    <property type="match status" value="1"/>
</dbReference>
<evidence type="ECO:0000256" key="4">
    <source>
        <dbReference type="ARBA" id="ARBA00022825"/>
    </source>
</evidence>
<dbReference type="SUPFAM" id="SSF50156">
    <property type="entry name" value="PDZ domain-like"/>
    <property type="match status" value="1"/>
</dbReference>
<feature type="transmembrane region" description="Helical" evidence="5">
    <location>
        <begin position="20"/>
        <end position="40"/>
    </location>
</feature>
<keyword evidence="3" id="KW-0378">Hydrolase</keyword>
<evidence type="ECO:0000256" key="5">
    <source>
        <dbReference type="SAM" id="Phobius"/>
    </source>
</evidence>
<evidence type="ECO:0000256" key="2">
    <source>
        <dbReference type="ARBA" id="ARBA00022670"/>
    </source>
</evidence>
<protein>
    <submittedName>
        <fullName evidence="7">S1 family peptidase Do</fullName>
    </submittedName>
</protein>